<organism evidence="1 2">
    <name type="scientific">Actinacidiphila acididurans</name>
    <dbReference type="NCBI Taxonomy" id="2784346"/>
    <lineage>
        <taxon>Bacteria</taxon>
        <taxon>Bacillati</taxon>
        <taxon>Actinomycetota</taxon>
        <taxon>Actinomycetes</taxon>
        <taxon>Kitasatosporales</taxon>
        <taxon>Streptomycetaceae</taxon>
        <taxon>Actinacidiphila</taxon>
    </lineage>
</organism>
<dbReference type="RefSeq" id="WP_205358916.1">
    <property type="nucleotide sequence ID" value="NZ_JADKYB010000011.1"/>
</dbReference>
<keyword evidence="2" id="KW-1185">Reference proteome</keyword>
<dbReference type="InterPro" id="IPR023393">
    <property type="entry name" value="START-like_dom_sf"/>
</dbReference>
<dbReference type="SUPFAM" id="SSF55961">
    <property type="entry name" value="Bet v1-like"/>
    <property type="match status" value="1"/>
</dbReference>
<accession>A0ABS2TUQ3</accession>
<evidence type="ECO:0000313" key="1">
    <source>
        <dbReference type="EMBL" id="MBM9507060.1"/>
    </source>
</evidence>
<comment type="caution">
    <text evidence="1">The sequence shown here is derived from an EMBL/GenBank/DDBJ whole genome shotgun (WGS) entry which is preliminary data.</text>
</comment>
<protein>
    <submittedName>
        <fullName evidence="1">SRPBCC domain-containing protein</fullName>
    </submittedName>
</protein>
<sequence>MGKEFEIVREFGVEASPEQVWDAITEGTSGWLWPVEYEPKEGGAAPFGGTVVAWDPPHRLTARTEDVEGMTRQTLNQLDHLIEPREGGSWVRYVHSGIFVEDWDNQYDGANKHTDFYLHTLGQYLLHFTGRRAAFTTLDGPRAAGAPDAVETAARALGIPADAAQGARLRVRIPGAIVADEPVDAVLDYRNPYFIGLRTDSAMYRIFGRNHFGAVVGVAVHDFAPGADAERTESAWREWLDTVYA</sequence>
<proteinExistence type="predicted"/>
<reference evidence="1 2" key="1">
    <citation type="submission" date="2021-01" db="EMBL/GenBank/DDBJ databases">
        <title>Streptomyces acididurans sp. nov., isolated from a peat swamp forest soil.</title>
        <authorList>
            <person name="Chantavorakit T."/>
            <person name="Duangmal K."/>
        </authorList>
    </citation>
    <scope>NUCLEOTIDE SEQUENCE [LARGE SCALE GENOMIC DNA]</scope>
    <source>
        <strain evidence="1 2">KK5PA1</strain>
    </source>
</reference>
<dbReference type="Proteomes" id="UP000749040">
    <property type="component" value="Unassembled WGS sequence"/>
</dbReference>
<name>A0ABS2TUQ3_9ACTN</name>
<gene>
    <name evidence="1" type="ORF">ITX44_21505</name>
</gene>
<dbReference type="Gene3D" id="3.30.530.20">
    <property type="match status" value="1"/>
</dbReference>
<dbReference type="EMBL" id="JADKYB010000011">
    <property type="protein sequence ID" value="MBM9507060.1"/>
    <property type="molecule type" value="Genomic_DNA"/>
</dbReference>
<evidence type="ECO:0000313" key="2">
    <source>
        <dbReference type="Proteomes" id="UP000749040"/>
    </source>
</evidence>
<dbReference type="CDD" id="cd07814">
    <property type="entry name" value="SRPBCC_CalC_Aha1-like"/>
    <property type="match status" value="1"/>
</dbReference>